<evidence type="ECO:0000256" key="8">
    <source>
        <dbReference type="ARBA" id="ARBA00023136"/>
    </source>
</evidence>
<dbReference type="Pfam" id="PF00097">
    <property type="entry name" value="zf-C3HC4"/>
    <property type="match status" value="1"/>
</dbReference>
<dbReference type="RefSeq" id="XP_014667061.1">
    <property type="nucleotide sequence ID" value="XM_014811575.1"/>
</dbReference>
<evidence type="ECO:0000256" key="1">
    <source>
        <dbReference type="ARBA" id="ARBA00004127"/>
    </source>
</evidence>
<dbReference type="CDD" id="cd16553">
    <property type="entry name" value="RING-HC_RNF170"/>
    <property type="match status" value="1"/>
</dbReference>
<dbReference type="SMART" id="SM00184">
    <property type="entry name" value="RING"/>
    <property type="match status" value="1"/>
</dbReference>
<keyword evidence="8 13" id="KW-0472">Membrane</keyword>
<feature type="region of interest" description="Disordered" evidence="12">
    <location>
        <begin position="1"/>
        <end position="26"/>
    </location>
</feature>
<feature type="domain" description="RING-type" evidence="14">
    <location>
        <begin position="100"/>
        <end position="143"/>
    </location>
</feature>
<dbReference type="Pfam" id="PF06803">
    <property type="entry name" value="DUF1232"/>
    <property type="match status" value="1"/>
</dbReference>
<reference evidence="16" key="1">
    <citation type="submission" date="2025-08" db="UniProtKB">
        <authorList>
            <consortium name="RefSeq"/>
        </authorList>
    </citation>
    <scope>IDENTIFICATION</scope>
</reference>
<dbReference type="Proteomes" id="UP000695022">
    <property type="component" value="Unplaced"/>
</dbReference>
<dbReference type="InterPro" id="IPR018957">
    <property type="entry name" value="Znf_C3HC4_RING-type"/>
</dbReference>
<dbReference type="GeneID" id="106808740"/>
<proteinExistence type="predicted"/>
<dbReference type="InterPro" id="IPR010652">
    <property type="entry name" value="DUF1232"/>
</dbReference>
<evidence type="ECO:0000313" key="16">
    <source>
        <dbReference type="RefSeq" id="XP_014667061.1"/>
    </source>
</evidence>
<evidence type="ECO:0000256" key="9">
    <source>
        <dbReference type="ARBA" id="ARBA00030110"/>
    </source>
</evidence>
<keyword evidence="4" id="KW-0479">Metal-binding</keyword>
<evidence type="ECO:0000313" key="15">
    <source>
        <dbReference type="Proteomes" id="UP000695022"/>
    </source>
</evidence>
<dbReference type="InterPro" id="IPR013083">
    <property type="entry name" value="Znf_RING/FYVE/PHD"/>
</dbReference>
<dbReference type="PANTHER" id="PTHR22894">
    <property type="entry name" value="RING-TYPE DOMAIN-CONTAINING PROTEIN"/>
    <property type="match status" value="1"/>
</dbReference>
<dbReference type="PROSITE" id="PS00518">
    <property type="entry name" value="ZF_RING_1"/>
    <property type="match status" value="1"/>
</dbReference>
<evidence type="ECO:0000256" key="11">
    <source>
        <dbReference type="PROSITE-ProRule" id="PRU00175"/>
    </source>
</evidence>
<evidence type="ECO:0000256" key="3">
    <source>
        <dbReference type="ARBA" id="ARBA00022692"/>
    </source>
</evidence>
<evidence type="ECO:0000256" key="5">
    <source>
        <dbReference type="ARBA" id="ARBA00022771"/>
    </source>
</evidence>
<dbReference type="Gene3D" id="3.30.40.10">
    <property type="entry name" value="Zinc/RING finger domain, C3HC4 (zinc finger)"/>
    <property type="match status" value="1"/>
</dbReference>
<dbReference type="PROSITE" id="PS50089">
    <property type="entry name" value="ZF_RING_2"/>
    <property type="match status" value="1"/>
</dbReference>
<keyword evidence="6" id="KW-0862">Zinc</keyword>
<evidence type="ECO:0000256" key="6">
    <source>
        <dbReference type="ARBA" id="ARBA00022833"/>
    </source>
</evidence>
<evidence type="ECO:0000256" key="7">
    <source>
        <dbReference type="ARBA" id="ARBA00022989"/>
    </source>
</evidence>
<dbReference type="InterPro" id="IPR001841">
    <property type="entry name" value="Znf_RING"/>
</dbReference>
<protein>
    <recommendedName>
        <fullName evidence="2">E3 ubiquitin-protein ligase RNF170</fullName>
    </recommendedName>
    <alternativeName>
        <fullName evidence="10">RING finger protein 170</fullName>
    </alternativeName>
    <alternativeName>
        <fullName evidence="9">RING-type E3 ubiquitin transferase RNF170</fullName>
    </alternativeName>
</protein>
<keyword evidence="15" id="KW-1185">Reference proteome</keyword>
<feature type="transmembrane region" description="Helical" evidence="13">
    <location>
        <begin position="215"/>
        <end position="234"/>
    </location>
</feature>
<feature type="transmembrane region" description="Helical" evidence="13">
    <location>
        <begin position="240"/>
        <end position="263"/>
    </location>
</feature>
<evidence type="ECO:0000259" key="14">
    <source>
        <dbReference type="PROSITE" id="PS50089"/>
    </source>
</evidence>
<keyword evidence="7 13" id="KW-1133">Transmembrane helix</keyword>
<evidence type="ECO:0000256" key="2">
    <source>
        <dbReference type="ARBA" id="ARBA00014068"/>
    </source>
</evidence>
<evidence type="ECO:0000256" key="12">
    <source>
        <dbReference type="SAM" id="MobiDB-lite"/>
    </source>
</evidence>
<keyword evidence="3 13" id="KW-0812">Transmembrane</keyword>
<gene>
    <name evidence="16" type="primary">LOC106808740</name>
</gene>
<evidence type="ECO:0000256" key="4">
    <source>
        <dbReference type="ARBA" id="ARBA00022723"/>
    </source>
</evidence>
<evidence type="ECO:0000256" key="13">
    <source>
        <dbReference type="SAM" id="Phobius"/>
    </source>
</evidence>
<sequence>MIGAQIKSASQATFLHSDRQSTEPMHSALLEPSERSAAVATDDSSQVSHCALLFIWRRNGGQAIHPDYQENVLTAREHVEQDRQSQNGTFRRYHGGDMQCPICLNHARFAVETNCGHMFCGLCIITYWQHGTWLGAVSCPVCRQQVTVLLCYFNEAVLSEQDIEERNQLIVDINGYNRRYSGEPRSVLDYLYDLPTLLRHAVSEFFSVGGLMAMFRLRLLLCFFAALLYLISPLDILPEAVFGILGLIDDVFVLLLLAVYVSIIYRRYLADRGAEGAQ</sequence>
<dbReference type="InterPro" id="IPR017907">
    <property type="entry name" value="Znf_RING_CS"/>
</dbReference>
<comment type="subcellular location">
    <subcellularLocation>
        <location evidence="1">Endomembrane system</location>
        <topology evidence="1">Multi-pass membrane protein</topology>
    </subcellularLocation>
</comment>
<name>A0ABM1E4E0_PRICU</name>
<keyword evidence="5 11" id="KW-0863">Zinc-finger</keyword>
<accession>A0ABM1E4E0</accession>
<dbReference type="PANTHER" id="PTHR22894:SF5">
    <property type="entry name" value="RING-TYPE DOMAIN-CONTAINING PROTEIN"/>
    <property type="match status" value="1"/>
</dbReference>
<dbReference type="InterPro" id="IPR038896">
    <property type="entry name" value="RNF170"/>
</dbReference>
<dbReference type="SUPFAM" id="SSF57850">
    <property type="entry name" value="RING/U-box"/>
    <property type="match status" value="1"/>
</dbReference>
<evidence type="ECO:0000256" key="10">
    <source>
        <dbReference type="ARBA" id="ARBA00031107"/>
    </source>
</evidence>
<organism evidence="15 16">
    <name type="scientific">Priapulus caudatus</name>
    <name type="common">Priapulid worm</name>
    <dbReference type="NCBI Taxonomy" id="37621"/>
    <lineage>
        <taxon>Eukaryota</taxon>
        <taxon>Metazoa</taxon>
        <taxon>Ecdysozoa</taxon>
        <taxon>Scalidophora</taxon>
        <taxon>Priapulida</taxon>
        <taxon>Priapulimorpha</taxon>
        <taxon>Priapulimorphida</taxon>
        <taxon>Priapulidae</taxon>
        <taxon>Priapulus</taxon>
    </lineage>
</organism>